<dbReference type="Gene3D" id="2.60.120.920">
    <property type="match status" value="1"/>
</dbReference>
<dbReference type="PROSITE" id="PS50188">
    <property type="entry name" value="B302_SPRY"/>
    <property type="match status" value="1"/>
</dbReference>
<feature type="non-terminal residue" evidence="2">
    <location>
        <position position="1"/>
    </location>
</feature>
<name>A0A401QH85_SCYTO</name>
<protein>
    <recommendedName>
        <fullName evidence="1">B30.2/SPRY domain-containing protein</fullName>
    </recommendedName>
</protein>
<dbReference type="OMA" id="ITWQEPC"/>
<dbReference type="InterPro" id="IPR001870">
    <property type="entry name" value="B30.2/SPRY"/>
</dbReference>
<dbReference type="InterPro" id="IPR003879">
    <property type="entry name" value="Butyrophylin_SPRY"/>
</dbReference>
<dbReference type="InterPro" id="IPR003877">
    <property type="entry name" value="SPRY_dom"/>
</dbReference>
<comment type="caution">
    <text evidence="2">The sequence shown here is derived from an EMBL/GenBank/DDBJ whole genome shotgun (WGS) entry which is preliminary data.</text>
</comment>
<dbReference type="AlphaFoldDB" id="A0A401QH85"/>
<dbReference type="InterPro" id="IPR006574">
    <property type="entry name" value="PRY"/>
</dbReference>
<dbReference type="Pfam" id="PF13765">
    <property type="entry name" value="PRY"/>
    <property type="match status" value="1"/>
</dbReference>
<dbReference type="SMART" id="SM00449">
    <property type="entry name" value="SPRY"/>
    <property type="match status" value="1"/>
</dbReference>
<keyword evidence="3" id="KW-1185">Reference proteome</keyword>
<evidence type="ECO:0000259" key="1">
    <source>
        <dbReference type="PROSITE" id="PS50188"/>
    </source>
</evidence>
<dbReference type="STRING" id="75743.A0A401QH85"/>
<dbReference type="PRINTS" id="PR01407">
    <property type="entry name" value="BUTYPHLNCDUF"/>
</dbReference>
<dbReference type="InterPro" id="IPR043136">
    <property type="entry name" value="B30.2/SPRY_sf"/>
</dbReference>
<accession>A0A401QH85</accession>
<dbReference type="Proteomes" id="UP000288216">
    <property type="component" value="Unassembled WGS sequence"/>
</dbReference>
<dbReference type="InterPro" id="IPR013320">
    <property type="entry name" value="ConA-like_dom_sf"/>
</dbReference>
<dbReference type="OrthoDB" id="128536at2759"/>
<sequence length="202" mass="22692">PASLTLNPKTANPWLILSSDLTSVKMGEQRQVLQDRPERFDRCACVLGAEGFKSGRHYWEVEVGDKTEWDLGVAKKSCDRKGRIKRMPDDGYWRLSLRGGGEYKAFTAPPTYLSLNVDPRKIGVYLDYEGGQVSFYNADDMSHLHTFTDAFVEKLYPYFCPCLNDGGKNAGLMKICWFNQDELQELSQAPSTTPSNLGTSTS</sequence>
<gene>
    <name evidence="2" type="ORF">scyTo_0025336</name>
</gene>
<dbReference type="PANTHER" id="PTHR24103">
    <property type="entry name" value="E3 UBIQUITIN-PROTEIN LIGASE TRIM"/>
    <property type="match status" value="1"/>
</dbReference>
<evidence type="ECO:0000313" key="2">
    <source>
        <dbReference type="EMBL" id="GCB84677.1"/>
    </source>
</evidence>
<dbReference type="SMART" id="SM00589">
    <property type="entry name" value="PRY"/>
    <property type="match status" value="1"/>
</dbReference>
<dbReference type="CDD" id="cd13733">
    <property type="entry name" value="SPRY_PRY_C-I_1"/>
    <property type="match status" value="1"/>
</dbReference>
<feature type="domain" description="B30.2/SPRY" evidence="1">
    <location>
        <begin position="1"/>
        <end position="175"/>
    </location>
</feature>
<dbReference type="Pfam" id="PF00622">
    <property type="entry name" value="SPRY"/>
    <property type="match status" value="1"/>
</dbReference>
<dbReference type="FunFam" id="2.60.120.920:FF:000004">
    <property type="entry name" value="Butyrophilin subfamily 1 member A1"/>
    <property type="match status" value="1"/>
</dbReference>
<organism evidence="2 3">
    <name type="scientific">Scyliorhinus torazame</name>
    <name type="common">Cloudy catshark</name>
    <name type="synonym">Catulus torazame</name>
    <dbReference type="NCBI Taxonomy" id="75743"/>
    <lineage>
        <taxon>Eukaryota</taxon>
        <taxon>Metazoa</taxon>
        <taxon>Chordata</taxon>
        <taxon>Craniata</taxon>
        <taxon>Vertebrata</taxon>
        <taxon>Chondrichthyes</taxon>
        <taxon>Elasmobranchii</taxon>
        <taxon>Galeomorphii</taxon>
        <taxon>Galeoidea</taxon>
        <taxon>Carcharhiniformes</taxon>
        <taxon>Scyliorhinidae</taxon>
        <taxon>Scyliorhinus</taxon>
    </lineage>
</organism>
<dbReference type="InterPro" id="IPR050143">
    <property type="entry name" value="TRIM/RBCC"/>
</dbReference>
<dbReference type="EMBL" id="BFAA01085871">
    <property type="protein sequence ID" value="GCB84677.1"/>
    <property type="molecule type" value="Genomic_DNA"/>
</dbReference>
<dbReference type="SUPFAM" id="SSF49899">
    <property type="entry name" value="Concanavalin A-like lectins/glucanases"/>
    <property type="match status" value="1"/>
</dbReference>
<proteinExistence type="predicted"/>
<evidence type="ECO:0000313" key="3">
    <source>
        <dbReference type="Proteomes" id="UP000288216"/>
    </source>
</evidence>
<reference evidence="2 3" key="1">
    <citation type="journal article" date="2018" name="Nat. Ecol. Evol.">
        <title>Shark genomes provide insights into elasmobranch evolution and the origin of vertebrates.</title>
        <authorList>
            <person name="Hara Y"/>
            <person name="Yamaguchi K"/>
            <person name="Onimaru K"/>
            <person name="Kadota M"/>
            <person name="Koyanagi M"/>
            <person name="Keeley SD"/>
            <person name="Tatsumi K"/>
            <person name="Tanaka K"/>
            <person name="Motone F"/>
            <person name="Kageyama Y"/>
            <person name="Nozu R"/>
            <person name="Adachi N"/>
            <person name="Nishimura O"/>
            <person name="Nakagawa R"/>
            <person name="Tanegashima C"/>
            <person name="Kiyatake I"/>
            <person name="Matsumoto R"/>
            <person name="Murakumo K"/>
            <person name="Nishida K"/>
            <person name="Terakita A"/>
            <person name="Kuratani S"/>
            <person name="Sato K"/>
            <person name="Hyodo S Kuraku.S."/>
        </authorList>
    </citation>
    <scope>NUCLEOTIDE SEQUENCE [LARGE SCALE GENOMIC DNA]</scope>
</reference>